<protein>
    <submittedName>
        <fullName evidence="1">Uncharacterized protein</fullName>
    </submittedName>
</protein>
<proteinExistence type="predicted"/>
<sequence>MPMVEEIVKQQICACLGIEYPSMKKSVMKKEFDPETGELIGETQIDIDASPLVNAISGLIPYIQNNAMVPPGIALVAGGFTGATTAPGQVI</sequence>
<dbReference type="AlphaFoldDB" id="A0A7C6EBI9"/>
<dbReference type="EMBL" id="DTLI01000016">
    <property type="protein sequence ID" value="HHS51321.1"/>
    <property type="molecule type" value="Genomic_DNA"/>
</dbReference>
<evidence type="ECO:0000313" key="1">
    <source>
        <dbReference type="EMBL" id="HHS51321.1"/>
    </source>
</evidence>
<reference evidence="1" key="1">
    <citation type="journal article" date="2020" name="mSystems">
        <title>Genome- and Community-Level Interaction Insights into Carbon Utilization and Element Cycling Functions of Hydrothermarchaeota in Hydrothermal Sediment.</title>
        <authorList>
            <person name="Zhou Z."/>
            <person name="Liu Y."/>
            <person name="Xu W."/>
            <person name="Pan J."/>
            <person name="Luo Z.H."/>
            <person name="Li M."/>
        </authorList>
    </citation>
    <scope>NUCLEOTIDE SEQUENCE [LARGE SCALE GENOMIC DNA]</scope>
    <source>
        <strain evidence="1">SpSt-876</strain>
    </source>
</reference>
<accession>A0A7C6EBI9</accession>
<comment type="caution">
    <text evidence="1">The sequence shown here is derived from an EMBL/GenBank/DDBJ whole genome shotgun (WGS) entry which is preliminary data.</text>
</comment>
<organism evidence="1">
    <name type="scientific">candidate division WOR-3 bacterium</name>
    <dbReference type="NCBI Taxonomy" id="2052148"/>
    <lineage>
        <taxon>Bacteria</taxon>
        <taxon>Bacteria division WOR-3</taxon>
    </lineage>
</organism>
<name>A0A7C6EBI9_UNCW3</name>
<gene>
    <name evidence="1" type="ORF">ENW73_00435</name>
</gene>